<protein>
    <submittedName>
        <fullName evidence="2">Uncharacterized protein</fullName>
    </submittedName>
</protein>
<evidence type="ECO:0000256" key="1">
    <source>
        <dbReference type="SAM" id="Phobius"/>
    </source>
</evidence>
<evidence type="ECO:0000313" key="2">
    <source>
        <dbReference type="EMBL" id="ANC78914.1"/>
    </source>
</evidence>
<gene>
    <name evidence="2" type="ORF">ABE65_019755</name>
</gene>
<accession>A0A160IR40</accession>
<proteinExistence type="predicted"/>
<keyword evidence="1" id="KW-0472">Membrane</keyword>
<keyword evidence="1" id="KW-1133">Transmembrane helix</keyword>
<reference evidence="2 3" key="1">
    <citation type="submission" date="2016-04" db="EMBL/GenBank/DDBJ databases">
        <title>Complete genome sequence of Fictibacillus phosphorivorans G25-29, a strain toxic to nematodes.</title>
        <authorList>
            <person name="Zheng Z."/>
        </authorList>
    </citation>
    <scope>NUCLEOTIDE SEQUENCE [LARGE SCALE GENOMIC DNA]</scope>
    <source>
        <strain evidence="2 3">G25-29</strain>
    </source>
</reference>
<dbReference type="AlphaFoldDB" id="A0A160IR40"/>
<feature type="transmembrane region" description="Helical" evidence="1">
    <location>
        <begin position="6"/>
        <end position="26"/>
    </location>
</feature>
<keyword evidence="3" id="KW-1185">Reference proteome</keyword>
<dbReference type="STRING" id="1221500.ABE65_019755"/>
<keyword evidence="1" id="KW-0812">Transmembrane</keyword>
<sequence length="93" mass="10851">MEFFDLIYQTDTLVLSISIALTFIIAKQLSVVNRSLVHRSNHHVKKDRLCSEMMMTDSHLVQNYCFIRDEIARTMFRKESPDDKEGHVSSLFA</sequence>
<evidence type="ECO:0000313" key="3">
    <source>
        <dbReference type="Proteomes" id="UP000076623"/>
    </source>
</evidence>
<dbReference type="EMBL" id="CP015378">
    <property type="protein sequence ID" value="ANC78914.1"/>
    <property type="molecule type" value="Genomic_DNA"/>
</dbReference>
<dbReference type="Proteomes" id="UP000076623">
    <property type="component" value="Chromosome"/>
</dbReference>
<organism evidence="2 3">
    <name type="scientific">Fictibacillus phosphorivorans</name>
    <dbReference type="NCBI Taxonomy" id="1221500"/>
    <lineage>
        <taxon>Bacteria</taxon>
        <taxon>Bacillati</taxon>
        <taxon>Bacillota</taxon>
        <taxon>Bacilli</taxon>
        <taxon>Bacillales</taxon>
        <taxon>Fictibacillaceae</taxon>
        <taxon>Fictibacillus</taxon>
    </lineage>
</organism>
<name>A0A160IR40_9BACL</name>
<dbReference type="RefSeq" id="WP_066398802.1">
    <property type="nucleotide sequence ID" value="NZ_CP015378.1"/>
</dbReference>
<dbReference type="KEGG" id="fpn:ABE65_019755"/>